<dbReference type="Pfam" id="PF07729">
    <property type="entry name" value="FCD"/>
    <property type="match status" value="1"/>
</dbReference>
<dbReference type="SMART" id="SM00895">
    <property type="entry name" value="FCD"/>
    <property type="match status" value="1"/>
</dbReference>
<dbReference type="PANTHER" id="PTHR43537">
    <property type="entry name" value="TRANSCRIPTIONAL REGULATOR, GNTR FAMILY"/>
    <property type="match status" value="1"/>
</dbReference>
<dbReference type="GO" id="GO:0003677">
    <property type="term" value="F:DNA binding"/>
    <property type="evidence" value="ECO:0007669"/>
    <property type="project" value="UniProtKB-KW"/>
</dbReference>
<evidence type="ECO:0000313" key="6">
    <source>
        <dbReference type="EMBL" id="PTW62421.1"/>
    </source>
</evidence>
<dbReference type="OrthoDB" id="9815654at2"/>
<organism evidence="6 7">
    <name type="scientific">Breoghania corrubedonensis</name>
    <dbReference type="NCBI Taxonomy" id="665038"/>
    <lineage>
        <taxon>Bacteria</taxon>
        <taxon>Pseudomonadati</taxon>
        <taxon>Pseudomonadota</taxon>
        <taxon>Alphaproteobacteria</taxon>
        <taxon>Hyphomicrobiales</taxon>
        <taxon>Stappiaceae</taxon>
        <taxon>Breoghania</taxon>
    </lineage>
</organism>
<evidence type="ECO:0000256" key="1">
    <source>
        <dbReference type="ARBA" id="ARBA00023015"/>
    </source>
</evidence>
<dbReference type="EMBL" id="QAYG01000001">
    <property type="protein sequence ID" value="PTW62421.1"/>
    <property type="molecule type" value="Genomic_DNA"/>
</dbReference>
<evidence type="ECO:0000256" key="4">
    <source>
        <dbReference type="SAM" id="MobiDB-lite"/>
    </source>
</evidence>
<dbReference type="InterPro" id="IPR011711">
    <property type="entry name" value="GntR_C"/>
</dbReference>
<evidence type="ECO:0000259" key="5">
    <source>
        <dbReference type="PROSITE" id="PS50949"/>
    </source>
</evidence>
<dbReference type="Proteomes" id="UP000244081">
    <property type="component" value="Unassembled WGS sequence"/>
</dbReference>
<sequence>MNAKPDEPDLPTRVVTRDRVVAAVEDALLTGQFVPGHAVTLRGLAAQLGVSPMPVREAIRVLSSANALDVMPNGRIRVPTMTRRRFDELLHARVLLEPHLAALALPNLNAAAGELARIDDAIDESLVSGDVIAYMRRNHEFHFRIYRAAGSEIILPLVEHVWLQFAPFMRTVYGRVGTSVLEDQHKEAIAAIRLGDAEGLRQAIERDILDGMGLIGHSVLDAPPPESGGRREPPQMDPRSPDE</sequence>
<accession>A0A2T5VF86</accession>
<dbReference type="Gene3D" id="1.10.10.10">
    <property type="entry name" value="Winged helix-like DNA-binding domain superfamily/Winged helix DNA-binding domain"/>
    <property type="match status" value="1"/>
</dbReference>
<dbReference type="InterPro" id="IPR000524">
    <property type="entry name" value="Tscrpt_reg_HTH_GntR"/>
</dbReference>
<dbReference type="SUPFAM" id="SSF48008">
    <property type="entry name" value="GntR ligand-binding domain-like"/>
    <property type="match status" value="1"/>
</dbReference>
<proteinExistence type="predicted"/>
<feature type="compositionally biased region" description="Basic and acidic residues" evidence="4">
    <location>
        <begin position="228"/>
        <end position="243"/>
    </location>
</feature>
<dbReference type="SUPFAM" id="SSF46785">
    <property type="entry name" value="Winged helix' DNA-binding domain"/>
    <property type="match status" value="1"/>
</dbReference>
<keyword evidence="7" id="KW-1185">Reference proteome</keyword>
<protein>
    <submittedName>
        <fullName evidence="6">GntR family transcriptional regulator</fullName>
    </submittedName>
</protein>
<keyword evidence="3" id="KW-0804">Transcription</keyword>
<name>A0A2T5VF86_9HYPH</name>
<dbReference type="InterPro" id="IPR008920">
    <property type="entry name" value="TF_FadR/GntR_C"/>
</dbReference>
<dbReference type="InterPro" id="IPR036388">
    <property type="entry name" value="WH-like_DNA-bd_sf"/>
</dbReference>
<dbReference type="PANTHER" id="PTHR43537:SF39">
    <property type="entry name" value="HTH-TYPE TRANSCRIPTIONAL REGULATOR MCBR"/>
    <property type="match status" value="1"/>
</dbReference>
<dbReference type="RefSeq" id="WP_107987993.1">
    <property type="nucleotide sequence ID" value="NZ_QAYG01000001.1"/>
</dbReference>
<dbReference type="Gene3D" id="1.20.120.530">
    <property type="entry name" value="GntR ligand-binding domain-like"/>
    <property type="match status" value="1"/>
</dbReference>
<dbReference type="SMART" id="SM00345">
    <property type="entry name" value="HTH_GNTR"/>
    <property type="match status" value="1"/>
</dbReference>
<comment type="caution">
    <text evidence="6">The sequence shown here is derived from an EMBL/GenBank/DDBJ whole genome shotgun (WGS) entry which is preliminary data.</text>
</comment>
<evidence type="ECO:0000256" key="2">
    <source>
        <dbReference type="ARBA" id="ARBA00023125"/>
    </source>
</evidence>
<dbReference type="PROSITE" id="PS50949">
    <property type="entry name" value="HTH_GNTR"/>
    <property type="match status" value="1"/>
</dbReference>
<gene>
    <name evidence="6" type="ORF">C8N35_101464</name>
</gene>
<dbReference type="InterPro" id="IPR036390">
    <property type="entry name" value="WH_DNA-bd_sf"/>
</dbReference>
<dbReference type="Pfam" id="PF00392">
    <property type="entry name" value="GntR"/>
    <property type="match status" value="1"/>
</dbReference>
<feature type="domain" description="HTH gntR-type" evidence="5">
    <location>
        <begin position="14"/>
        <end position="81"/>
    </location>
</feature>
<feature type="region of interest" description="Disordered" evidence="4">
    <location>
        <begin position="219"/>
        <end position="243"/>
    </location>
</feature>
<keyword evidence="1" id="KW-0805">Transcription regulation</keyword>
<evidence type="ECO:0000256" key="3">
    <source>
        <dbReference type="ARBA" id="ARBA00023163"/>
    </source>
</evidence>
<dbReference type="AlphaFoldDB" id="A0A2T5VF86"/>
<evidence type="ECO:0000313" key="7">
    <source>
        <dbReference type="Proteomes" id="UP000244081"/>
    </source>
</evidence>
<reference evidence="6 7" key="1">
    <citation type="submission" date="2018-04" db="EMBL/GenBank/DDBJ databases">
        <title>Genomic Encyclopedia of Archaeal and Bacterial Type Strains, Phase II (KMG-II): from individual species to whole genera.</title>
        <authorList>
            <person name="Goeker M."/>
        </authorList>
    </citation>
    <scope>NUCLEOTIDE SEQUENCE [LARGE SCALE GENOMIC DNA]</scope>
    <source>
        <strain evidence="6 7">DSM 23382</strain>
    </source>
</reference>
<keyword evidence="2" id="KW-0238">DNA-binding</keyword>
<dbReference type="GO" id="GO:0003700">
    <property type="term" value="F:DNA-binding transcription factor activity"/>
    <property type="evidence" value="ECO:0007669"/>
    <property type="project" value="InterPro"/>
</dbReference>